<comment type="catalytic activity">
    <reaction evidence="13">
        <text>(2R)-2,3-bisphosphoglycerate + H2O = (2R)-2-phosphoglycerate + phosphate</text>
        <dbReference type="Rhea" id="RHEA:27381"/>
        <dbReference type="ChEBI" id="CHEBI:15377"/>
        <dbReference type="ChEBI" id="CHEBI:43474"/>
        <dbReference type="ChEBI" id="CHEBI:58248"/>
        <dbReference type="ChEBI" id="CHEBI:58289"/>
        <dbReference type="EC" id="3.1.3.80"/>
    </reaction>
    <physiologicalReaction direction="left-to-right" evidence="13">
        <dbReference type="Rhea" id="RHEA:27382"/>
    </physiologicalReaction>
</comment>
<name>A0A7R9A6X4_9CRUS</name>
<dbReference type="InterPro" id="IPR029001">
    <property type="entry name" value="ITPase-like_fam"/>
</dbReference>
<gene>
    <name evidence="14" type="ORF">DSTB1V02_LOCUS6140</name>
</gene>
<organism evidence="14">
    <name type="scientific">Darwinula stevensoni</name>
    <dbReference type="NCBI Taxonomy" id="69355"/>
    <lineage>
        <taxon>Eukaryota</taxon>
        <taxon>Metazoa</taxon>
        <taxon>Ecdysozoa</taxon>
        <taxon>Arthropoda</taxon>
        <taxon>Crustacea</taxon>
        <taxon>Oligostraca</taxon>
        <taxon>Ostracoda</taxon>
        <taxon>Podocopa</taxon>
        <taxon>Podocopida</taxon>
        <taxon>Darwinulocopina</taxon>
        <taxon>Darwinuloidea</taxon>
        <taxon>Darwinulidae</taxon>
        <taxon>Darwinula</taxon>
    </lineage>
</organism>
<evidence type="ECO:0000256" key="6">
    <source>
        <dbReference type="ARBA" id="ARBA00022729"/>
    </source>
</evidence>
<sequence>MFAGQALASGECTTQIRSLLLLIFNSCDFQMDTPLVFVTGNERKLQEVASILGEDCPFELIRQDLDLKEIQGSEEEICQAKCLEAVQIVKGPVVVEDTSLALSALNGLPGPYVKWFLEKIGAEVEGSCKLLHDAPNCYLGSLTPYSLAVEANDEEWKCPGCKAVFAWVMVRHGIRYPADKRIPGLKKVLHSLQDGILQNGSLSEEERKLFKEWSMEHVKEGIGHFLHEAGATEAKWLGERYKRHLPQLFHGHFNLNHFMPYKNCSSWLHEVKNNSQTYVEVEQYEKGPELAEVVDRLQQKTGVLNLTVWQVQKMYDACSYETGWDGERMSPWCTLFTPQDLKALEFAEDLELWYRDGHGHHLTYMASCGMTRDIHDHIR</sequence>
<dbReference type="InterPro" id="IPR000560">
    <property type="entry name" value="His_Pase_clade-2"/>
</dbReference>
<evidence type="ECO:0000256" key="3">
    <source>
        <dbReference type="ARBA" id="ARBA00012976"/>
    </source>
</evidence>
<keyword evidence="8" id="KW-0472">Membrane</keyword>
<keyword evidence="6" id="KW-0732">Signal</keyword>
<proteinExistence type="inferred from homology"/>
<evidence type="ECO:0000256" key="1">
    <source>
        <dbReference type="ARBA" id="ARBA00004370"/>
    </source>
</evidence>
<dbReference type="GO" id="GO:0009143">
    <property type="term" value="P:nucleoside triphosphate catabolic process"/>
    <property type="evidence" value="ECO:0007669"/>
    <property type="project" value="InterPro"/>
</dbReference>
<comment type="subcellular location">
    <subcellularLocation>
        <location evidence="1">Membrane</location>
    </subcellularLocation>
</comment>
<dbReference type="EC" id="3.1.3.80" evidence="3"/>
<evidence type="ECO:0000256" key="13">
    <source>
        <dbReference type="ARBA" id="ARBA00043832"/>
    </source>
</evidence>
<dbReference type="GO" id="GO:0003993">
    <property type="term" value="F:acid phosphatase activity"/>
    <property type="evidence" value="ECO:0007669"/>
    <property type="project" value="TreeGrafter"/>
</dbReference>
<comment type="similarity">
    <text evidence="2">Belongs to the histidine acid phosphatase family. MINPP1 subfamily.</text>
</comment>
<keyword evidence="7" id="KW-0378">Hydrolase</keyword>
<evidence type="ECO:0000256" key="7">
    <source>
        <dbReference type="ARBA" id="ARBA00022801"/>
    </source>
</evidence>
<evidence type="ECO:0000256" key="4">
    <source>
        <dbReference type="ARBA" id="ARBA00013040"/>
    </source>
</evidence>
<comment type="catalytic activity">
    <reaction evidence="10">
        <text>1D-myo-inositol 1,2,5,6-tetrakisphosphate + H2O = 1D-myo-inositol 1,2,6-trisphosphate + phosphate</text>
        <dbReference type="Rhea" id="RHEA:77119"/>
        <dbReference type="ChEBI" id="CHEBI:15377"/>
        <dbReference type="ChEBI" id="CHEBI:43474"/>
        <dbReference type="ChEBI" id="CHEBI:195535"/>
        <dbReference type="ChEBI" id="CHEBI:195537"/>
        <dbReference type="EC" id="3.1.3.62"/>
    </reaction>
    <physiologicalReaction direction="left-to-right" evidence="10">
        <dbReference type="Rhea" id="RHEA:77120"/>
    </physiologicalReaction>
</comment>
<accession>A0A7R9A6X4</accession>
<evidence type="ECO:0000313" key="14">
    <source>
        <dbReference type="EMBL" id="CAD7246287.1"/>
    </source>
</evidence>
<dbReference type="PANTHER" id="PTHR20963">
    <property type="entry name" value="MULTIPLE INOSITOL POLYPHOSPHATE PHOSPHATASE-RELATED"/>
    <property type="match status" value="1"/>
</dbReference>
<comment type="catalytic activity">
    <reaction evidence="12">
        <text>1D-myo-inositol hexakisphosphate + H2O = 1D-myo-inositol 1,2,4,5,6-pentakisphosphate + phosphate</text>
        <dbReference type="Rhea" id="RHEA:16989"/>
        <dbReference type="ChEBI" id="CHEBI:15377"/>
        <dbReference type="ChEBI" id="CHEBI:43474"/>
        <dbReference type="ChEBI" id="CHEBI:57798"/>
        <dbReference type="ChEBI" id="CHEBI:58130"/>
        <dbReference type="EC" id="3.1.3.62"/>
    </reaction>
    <physiologicalReaction direction="left-to-right" evidence="12">
        <dbReference type="Rhea" id="RHEA:16990"/>
    </physiologicalReaction>
</comment>
<dbReference type="Gene3D" id="3.40.50.1240">
    <property type="entry name" value="Phosphoglycerate mutase-like"/>
    <property type="match status" value="2"/>
</dbReference>
<comment type="catalytic activity">
    <reaction evidence="11">
        <text>1D-myo-inositol 1,2,4,5,6-pentakisphosphate + H2O = 1D-myo-inositol 1,2,5,6-tetrakisphosphate + phosphate</text>
        <dbReference type="Rhea" id="RHEA:77115"/>
        <dbReference type="ChEBI" id="CHEBI:15377"/>
        <dbReference type="ChEBI" id="CHEBI:43474"/>
        <dbReference type="ChEBI" id="CHEBI:57798"/>
        <dbReference type="ChEBI" id="CHEBI:195535"/>
        <dbReference type="EC" id="3.1.3.62"/>
    </reaction>
    <physiologicalReaction direction="left-to-right" evidence="11">
        <dbReference type="Rhea" id="RHEA:77116"/>
    </physiologicalReaction>
</comment>
<evidence type="ECO:0000256" key="10">
    <source>
        <dbReference type="ARBA" id="ARBA00043668"/>
    </source>
</evidence>
<dbReference type="EMBL" id="CAJPEV010001090">
    <property type="protein sequence ID" value="CAG0890651.1"/>
    <property type="molecule type" value="Genomic_DNA"/>
</dbReference>
<evidence type="ECO:0000313" key="15">
    <source>
        <dbReference type="Proteomes" id="UP000677054"/>
    </source>
</evidence>
<dbReference type="SUPFAM" id="SSF52972">
    <property type="entry name" value="ITPase-like"/>
    <property type="match status" value="1"/>
</dbReference>
<evidence type="ECO:0000256" key="9">
    <source>
        <dbReference type="ARBA" id="ARBA00031642"/>
    </source>
</evidence>
<dbReference type="InterPro" id="IPR002637">
    <property type="entry name" value="RdgB/HAM1"/>
</dbReference>
<evidence type="ECO:0000256" key="8">
    <source>
        <dbReference type="ARBA" id="ARBA00023136"/>
    </source>
</evidence>
<dbReference type="OrthoDB" id="6288734at2759"/>
<protein>
    <recommendedName>
        <fullName evidence="5">Multiple inositol polyphosphate phosphatase 1</fullName>
        <ecNumber evidence="4">3.1.3.62</ecNumber>
        <ecNumber evidence="3">3.1.3.80</ecNumber>
    </recommendedName>
    <alternativeName>
        <fullName evidence="9">2,3-bisphosphoglycerate 3-phosphatase</fullName>
    </alternativeName>
</protein>
<dbReference type="GO" id="GO:0034417">
    <property type="term" value="F:bisphosphoglycerate 3-phosphatase activity"/>
    <property type="evidence" value="ECO:0007669"/>
    <property type="project" value="UniProtKB-EC"/>
</dbReference>
<dbReference type="Gene3D" id="3.90.950.10">
    <property type="match status" value="1"/>
</dbReference>
<keyword evidence="15" id="KW-1185">Reference proteome</keyword>
<dbReference type="SUPFAM" id="SSF53254">
    <property type="entry name" value="Phosphoglycerate mutase-like"/>
    <property type="match status" value="1"/>
</dbReference>
<dbReference type="Proteomes" id="UP000677054">
    <property type="component" value="Unassembled WGS sequence"/>
</dbReference>
<evidence type="ECO:0000256" key="5">
    <source>
        <dbReference type="ARBA" id="ARBA00018097"/>
    </source>
</evidence>
<dbReference type="InterPro" id="IPR029033">
    <property type="entry name" value="His_PPase_superfam"/>
</dbReference>
<dbReference type="Pfam" id="PF00328">
    <property type="entry name" value="His_Phos_2"/>
    <property type="match status" value="1"/>
</dbReference>
<dbReference type="EMBL" id="LR900607">
    <property type="protein sequence ID" value="CAD7246287.1"/>
    <property type="molecule type" value="Genomic_DNA"/>
</dbReference>
<dbReference type="GO" id="GO:0047429">
    <property type="term" value="F:nucleoside triphosphate diphosphatase activity"/>
    <property type="evidence" value="ECO:0007669"/>
    <property type="project" value="InterPro"/>
</dbReference>
<dbReference type="GO" id="GO:0016020">
    <property type="term" value="C:membrane"/>
    <property type="evidence" value="ECO:0007669"/>
    <property type="project" value="UniProtKB-SubCell"/>
</dbReference>
<reference evidence="14" key="1">
    <citation type="submission" date="2020-11" db="EMBL/GenBank/DDBJ databases">
        <authorList>
            <person name="Tran Van P."/>
        </authorList>
    </citation>
    <scope>NUCLEOTIDE SEQUENCE</scope>
</reference>
<dbReference type="AlphaFoldDB" id="A0A7R9A6X4"/>
<evidence type="ECO:0000256" key="12">
    <source>
        <dbReference type="ARBA" id="ARBA00043691"/>
    </source>
</evidence>
<dbReference type="PANTHER" id="PTHR20963:SF8">
    <property type="entry name" value="MULTIPLE INOSITOL POLYPHOSPHATE PHOSPHATASE 1"/>
    <property type="match status" value="1"/>
</dbReference>
<dbReference type="EC" id="3.1.3.62" evidence="4"/>
<evidence type="ECO:0000256" key="2">
    <source>
        <dbReference type="ARBA" id="ARBA00008422"/>
    </source>
</evidence>
<evidence type="ECO:0000256" key="11">
    <source>
        <dbReference type="ARBA" id="ARBA00043671"/>
    </source>
</evidence>
<dbReference type="GO" id="GO:0052745">
    <property type="term" value="F:inositol phosphate phosphatase activity"/>
    <property type="evidence" value="ECO:0007669"/>
    <property type="project" value="TreeGrafter"/>
</dbReference>
<dbReference type="Pfam" id="PF01725">
    <property type="entry name" value="Ham1p_like"/>
    <property type="match status" value="1"/>
</dbReference>